<gene>
    <name evidence="3" type="ORF">C6A27_03725</name>
</gene>
<keyword evidence="1" id="KW-1133">Transmembrane helix</keyword>
<sequence length="141" mass="16175">MVKDKLMFMIGIFGLVLLFGMAIYSSFQFDAPYDSHLTQKQYNDVVLEQNVQLVFYKKTCPYCRAAKNAVIKAASESDYPTFYINIQTKEGQKLVHQYDVKKASTVVSIRKGVIKSYLYAKKNNKGDFTANKQAIKEAFRE</sequence>
<dbReference type="Proteomes" id="UP000238573">
    <property type="component" value="Unassembled WGS sequence"/>
</dbReference>
<reference evidence="3 4" key="1">
    <citation type="journal article" date="1993" name="J. Dent. Res.">
        <title>The isolation and characterization of milleri group streptococci from dental periapical abscesses.</title>
        <authorList>
            <person name="Fisher L.E."/>
            <person name="Russell R.R."/>
        </authorList>
    </citation>
    <scope>NUCLEOTIDE SEQUENCE [LARGE SCALE GENOMIC DNA]</scope>
    <source>
        <strain evidence="3 4">OUP21</strain>
    </source>
</reference>
<proteinExistence type="predicted"/>
<dbReference type="PROSITE" id="PS00195">
    <property type="entry name" value="GLUTAREDOXIN_1"/>
    <property type="match status" value="1"/>
</dbReference>
<accession>A0A2T0G5L8</accession>
<dbReference type="Gene3D" id="3.40.30.10">
    <property type="entry name" value="Glutaredoxin"/>
    <property type="match status" value="1"/>
</dbReference>
<feature type="domain" description="Thioredoxin" evidence="2">
    <location>
        <begin position="36"/>
        <end position="117"/>
    </location>
</feature>
<evidence type="ECO:0000256" key="1">
    <source>
        <dbReference type="SAM" id="Phobius"/>
    </source>
</evidence>
<evidence type="ECO:0000313" key="3">
    <source>
        <dbReference type="EMBL" id="PRT71334.1"/>
    </source>
</evidence>
<comment type="caution">
    <text evidence="3">The sequence shown here is derived from an EMBL/GenBank/DDBJ whole genome shotgun (WGS) entry which is preliminary data.</text>
</comment>
<dbReference type="AlphaFoldDB" id="A0A2T0G5L8"/>
<dbReference type="SUPFAM" id="SSF52833">
    <property type="entry name" value="Thioredoxin-like"/>
    <property type="match status" value="1"/>
</dbReference>
<protein>
    <submittedName>
        <fullName evidence="3">Thioredoxin</fullName>
    </submittedName>
</protein>
<dbReference type="Pfam" id="PF00085">
    <property type="entry name" value="Thioredoxin"/>
    <property type="match status" value="1"/>
</dbReference>
<dbReference type="EMBL" id="PVSZ01000008">
    <property type="protein sequence ID" value="PRT71334.1"/>
    <property type="molecule type" value="Genomic_DNA"/>
</dbReference>
<dbReference type="InterPro" id="IPR036249">
    <property type="entry name" value="Thioredoxin-like_sf"/>
</dbReference>
<keyword evidence="1" id="KW-0812">Transmembrane</keyword>
<evidence type="ECO:0000313" key="4">
    <source>
        <dbReference type="Proteomes" id="UP000238573"/>
    </source>
</evidence>
<dbReference type="InterPro" id="IPR011767">
    <property type="entry name" value="GLR_AS"/>
</dbReference>
<feature type="transmembrane region" description="Helical" evidence="1">
    <location>
        <begin position="6"/>
        <end position="27"/>
    </location>
</feature>
<evidence type="ECO:0000259" key="2">
    <source>
        <dbReference type="Pfam" id="PF00085"/>
    </source>
</evidence>
<name>A0A2T0G5L8_STRAP</name>
<dbReference type="InterPro" id="IPR013766">
    <property type="entry name" value="Thioredoxin_domain"/>
</dbReference>
<organism evidence="3 4">
    <name type="scientific">Streptococcus anginosus</name>
    <dbReference type="NCBI Taxonomy" id="1328"/>
    <lineage>
        <taxon>Bacteria</taxon>
        <taxon>Bacillati</taxon>
        <taxon>Bacillota</taxon>
        <taxon>Bacilli</taxon>
        <taxon>Lactobacillales</taxon>
        <taxon>Streptococcaceae</taxon>
        <taxon>Streptococcus</taxon>
        <taxon>Streptococcus anginosus group</taxon>
    </lineage>
</organism>
<dbReference type="RefSeq" id="WP_106384124.1">
    <property type="nucleotide sequence ID" value="NZ_JAPAIE010000019.1"/>
</dbReference>
<keyword evidence="1" id="KW-0472">Membrane</keyword>